<organism evidence="2 3">
    <name type="scientific">Jiangella mangrovi</name>
    <dbReference type="NCBI Taxonomy" id="1524084"/>
    <lineage>
        <taxon>Bacteria</taxon>
        <taxon>Bacillati</taxon>
        <taxon>Actinomycetota</taxon>
        <taxon>Actinomycetes</taxon>
        <taxon>Jiangellales</taxon>
        <taxon>Jiangellaceae</taxon>
        <taxon>Jiangella</taxon>
    </lineage>
</organism>
<proteinExistence type="predicted"/>
<dbReference type="RefSeq" id="WP_184823273.1">
    <property type="nucleotide sequence ID" value="NZ_JACHMM010000001.1"/>
</dbReference>
<comment type="caution">
    <text evidence="2">The sequence shown here is derived from an EMBL/GenBank/DDBJ whole genome shotgun (WGS) entry which is preliminary data.</text>
</comment>
<protein>
    <submittedName>
        <fullName evidence="2">Uncharacterized protein</fullName>
    </submittedName>
</protein>
<feature type="compositionally biased region" description="Low complexity" evidence="1">
    <location>
        <begin position="1"/>
        <end position="17"/>
    </location>
</feature>
<evidence type="ECO:0000256" key="1">
    <source>
        <dbReference type="SAM" id="MobiDB-lite"/>
    </source>
</evidence>
<reference evidence="2 3" key="1">
    <citation type="submission" date="2020-08" db="EMBL/GenBank/DDBJ databases">
        <title>Sequencing the genomes of 1000 actinobacteria strains.</title>
        <authorList>
            <person name="Klenk H.-P."/>
        </authorList>
    </citation>
    <scope>NUCLEOTIDE SEQUENCE [LARGE SCALE GENOMIC DNA]</scope>
    <source>
        <strain evidence="2 3">DSM 102122</strain>
    </source>
</reference>
<dbReference type="Proteomes" id="UP000542813">
    <property type="component" value="Unassembled WGS sequence"/>
</dbReference>
<feature type="region of interest" description="Disordered" evidence="1">
    <location>
        <begin position="1"/>
        <end position="23"/>
    </location>
</feature>
<sequence>MTSTAPATTPTPAAGGPRVRRPGRLFRTAVHRLTSFVLPPGGTLAQTLTGPPAERPNAEQPALRLHLNAPMLDVRPLGRWLP</sequence>
<dbReference type="AlphaFoldDB" id="A0A7W9GR77"/>
<evidence type="ECO:0000313" key="3">
    <source>
        <dbReference type="Proteomes" id="UP000542813"/>
    </source>
</evidence>
<accession>A0A7W9GR77</accession>
<evidence type="ECO:0000313" key="2">
    <source>
        <dbReference type="EMBL" id="MBB5788539.1"/>
    </source>
</evidence>
<gene>
    <name evidence="2" type="ORF">HD601_003114</name>
</gene>
<name>A0A7W9GR77_9ACTN</name>
<keyword evidence="3" id="KW-1185">Reference proteome</keyword>
<dbReference type="EMBL" id="JACHMM010000001">
    <property type="protein sequence ID" value="MBB5788539.1"/>
    <property type="molecule type" value="Genomic_DNA"/>
</dbReference>